<dbReference type="EMBL" id="KV417589">
    <property type="protein sequence ID" value="KZP16792.1"/>
    <property type="molecule type" value="Genomic_DNA"/>
</dbReference>
<gene>
    <name evidence="1" type="ORF">FIBSPDRAFT_51584</name>
</gene>
<evidence type="ECO:0000313" key="1">
    <source>
        <dbReference type="EMBL" id="KZP16792.1"/>
    </source>
</evidence>
<proteinExistence type="predicted"/>
<sequence>MVLAPPFGCTNPCRHRSYWYHIIYMSLFFLDRHGKVLIIIWPFVYKRVLCNPPFIYLVEPTLQTVRRSFAFATPSSRNRMTEKVYCNDLLR</sequence>
<name>A0A166FGX0_9AGAM</name>
<reference evidence="1 2" key="1">
    <citation type="journal article" date="2016" name="Mol. Biol. Evol.">
        <title>Comparative Genomics of Early-Diverging Mushroom-Forming Fungi Provides Insights into the Origins of Lignocellulose Decay Capabilities.</title>
        <authorList>
            <person name="Nagy L.G."/>
            <person name="Riley R."/>
            <person name="Tritt A."/>
            <person name="Adam C."/>
            <person name="Daum C."/>
            <person name="Floudas D."/>
            <person name="Sun H."/>
            <person name="Yadav J.S."/>
            <person name="Pangilinan J."/>
            <person name="Larsson K.H."/>
            <person name="Matsuura K."/>
            <person name="Barry K."/>
            <person name="Labutti K."/>
            <person name="Kuo R."/>
            <person name="Ohm R.A."/>
            <person name="Bhattacharya S.S."/>
            <person name="Shirouzu T."/>
            <person name="Yoshinaga Y."/>
            <person name="Martin F.M."/>
            <person name="Grigoriev I.V."/>
            <person name="Hibbett D.S."/>
        </authorList>
    </citation>
    <scope>NUCLEOTIDE SEQUENCE [LARGE SCALE GENOMIC DNA]</scope>
    <source>
        <strain evidence="1 2">CBS 109695</strain>
    </source>
</reference>
<protein>
    <submittedName>
        <fullName evidence="1">Uncharacterized protein</fullName>
    </submittedName>
</protein>
<accession>A0A166FGX0</accession>
<dbReference type="AlphaFoldDB" id="A0A166FGX0"/>
<organism evidence="1 2">
    <name type="scientific">Athelia psychrophila</name>
    <dbReference type="NCBI Taxonomy" id="1759441"/>
    <lineage>
        <taxon>Eukaryota</taxon>
        <taxon>Fungi</taxon>
        <taxon>Dikarya</taxon>
        <taxon>Basidiomycota</taxon>
        <taxon>Agaricomycotina</taxon>
        <taxon>Agaricomycetes</taxon>
        <taxon>Agaricomycetidae</taxon>
        <taxon>Atheliales</taxon>
        <taxon>Atheliaceae</taxon>
        <taxon>Athelia</taxon>
    </lineage>
</organism>
<keyword evidence="2" id="KW-1185">Reference proteome</keyword>
<evidence type="ECO:0000313" key="2">
    <source>
        <dbReference type="Proteomes" id="UP000076532"/>
    </source>
</evidence>
<dbReference type="Proteomes" id="UP000076532">
    <property type="component" value="Unassembled WGS sequence"/>
</dbReference>